<protein>
    <submittedName>
        <fullName evidence="1">Uncharacterized protein</fullName>
    </submittedName>
</protein>
<feature type="non-terminal residue" evidence="1">
    <location>
        <position position="1"/>
    </location>
</feature>
<keyword evidence="2" id="KW-1185">Reference proteome</keyword>
<name>A0A8J2JX34_9HEXA</name>
<comment type="caution">
    <text evidence="1">The sequence shown here is derived from an EMBL/GenBank/DDBJ whole genome shotgun (WGS) entry which is preliminary data.</text>
</comment>
<feature type="non-terminal residue" evidence="1">
    <location>
        <position position="29"/>
    </location>
</feature>
<sequence>YYPPEGFCIKSWTSSEVEVRVCGKFNEED</sequence>
<reference evidence="1" key="1">
    <citation type="submission" date="2021-06" db="EMBL/GenBank/DDBJ databases">
        <authorList>
            <person name="Hodson N. C."/>
            <person name="Mongue J. A."/>
            <person name="Jaron S. K."/>
        </authorList>
    </citation>
    <scope>NUCLEOTIDE SEQUENCE</scope>
</reference>
<dbReference type="EMBL" id="CAJVCH010159635">
    <property type="protein sequence ID" value="CAG7728187.1"/>
    <property type="molecule type" value="Genomic_DNA"/>
</dbReference>
<gene>
    <name evidence="1" type="ORF">AFUS01_LOCUS16988</name>
</gene>
<evidence type="ECO:0000313" key="2">
    <source>
        <dbReference type="Proteomes" id="UP000708208"/>
    </source>
</evidence>
<dbReference type="AlphaFoldDB" id="A0A8J2JX34"/>
<accession>A0A8J2JX34</accession>
<evidence type="ECO:0000313" key="1">
    <source>
        <dbReference type="EMBL" id="CAG7728187.1"/>
    </source>
</evidence>
<proteinExistence type="predicted"/>
<organism evidence="1 2">
    <name type="scientific">Allacma fusca</name>
    <dbReference type="NCBI Taxonomy" id="39272"/>
    <lineage>
        <taxon>Eukaryota</taxon>
        <taxon>Metazoa</taxon>
        <taxon>Ecdysozoa</taxon>
        <taxon>Arthropoda</taxon>
        <taxon>Hexapoda</taxon>
        <taxon>Collembola</taxon>
        <taxon>Symphypleona</taxon>
        <taxon>Sminthuridae</taxon>
        <taxon>Allacma</taxon>
    </lineage>
</organism>
<dbReference type="Proteomes" id="UP000708208">
    <property type="component" value="Unassembled WGS sequence"/>
</dbReference>